<protein>
    <submittedName>
        <fullName evidence="8">DHA2 family major facilitator superfamily permease</fullName>
    </submittedName>
</protein>
<dbReference type="PROSITE" id="PS00216">
    <property type="entry name" value="SUGAR_TRANSPORT_1"/>
    <property type="match status" value="1"/>
</dbReference>
<evidence type="ECO:0000313" key="8">
    <source>
        <dbReference type="EMBL" id="SIM84156.1"/>
    </source>
</evidence>
<dbReference type="SUPFAM" id="SSF103473">
    <property type="entry name" value="MFS general substrate transporter"/>
    <property type="match status" value="1"/>
</dbReference>
<feature type="transmembrane region" description="Helical" evidence="6">
    <location>
        <begin position="195"/>
        <end position="218"/>
    </location>
</feature>
<evidence type="ECO:0000256" key="3">
    <source>
        <dbReference type="ARBA" id="ARBA00022692"/>
    </source>
</evidence>
<accession>A0A1N5WGF0</accession>
<keyword evidence="4 6" id="KW-1133">Transmembrane helix</keyword>
<evidence type="ECO:0000259" key="7">
    <source>
        <dbReference type="PROSITE" id="PS50850"/>
    </source>
</evidence>
<feature type="transmembrane region" description="Helical" evidence="6">
    <location>
        <begin position="129"/>
        <end position="152"/>
    </location>
</feature>
<feature type="transmembrane region" description="Helical" evidence="6">
    <location>
        <begin position="7"/>
        <end position="29"/>
    </location>
</feature>
<evidence type="ECO:0000256" key="1">
    <source>
        <dbReference type="ARBA" id="ARBA00004651"/>
    </source>
</evidence>
<proteinExistence type="predicted"/>
<gene>
    <name evidence="8" type="ORF">CSP5_1812</name>
</gene>
<keyword evidence="3 6" id="KW-0812">Transmembrane</keyword>
<dbReference type="EMBL" id="LT671858">
    <property type="protein sequence ID" value="SIM84156.1"/>
    <property type="molecule type" value="Genomic_DNA"/>
</dbReference>
<dbReference type="GO" id="GO:0022857">
    <property type="term" value="F:transmembrane transporter activity"/>
    <property type="evidence" value="ECO:0007669"/>
    <property type="project" value="InterPro"/>
</dbReference>
<dbReference type="Proteomes" id="UP000195607">
    <property type="component" value="Chromosome I"/>
</dbReference>
<evidence type="ECO:0000256" key="2">
    <source>
        <dbReference type="ARBA" id="ARBA00022475"/>
    </source>
</evidence>
<dbReference type="PANTHER" id="PTHR43124:SF3">
    <property type="entry name" value="CHLORAMPHENICOL EFFLUX PUMP RV0191"/>
    <property type="match status" value="1"/>
</dbReference>
<feature type="transmembrane region" description="Helical" evidence="6">
    <location>
        <begin position="349"/>
        <end position="371"/>
    </location>
</feature>
<dbReference type="InterPro" id="IPR011701">
    <property type="entry name" value="MFS"/>
</dbReference>
<dbReference type="InterPro" id="IPR005829">
    <property type="entry name" value="Sugar_transporter_CS"/>
</dbReference>
<feature type="transmembrane region" description="Helical" evidence="6">
    <location>
        <begin position="265"/>
        <end position="283"/>
    </location>
</feature>
<dbReference type="GO" id="GO:0005886">
    <property type="term" value="C:plasma membrane"/>
    <property type="evidence" value="ECO:0007669"/>
    <property type="project" value="UniProtKB-SubCell"/>
</dbReference>
<reference evidence="8 9" key="1">
    <citation type="submission" date="2016-04" db="EMBL/GenBank/DDBJ databases">
        <authorList>
            <person name="Evans L.H."/>
            <person name="Alamgir A."/>
            <person name="Owens N."/>
            <person name="Weber N.D."/>
            <person name="Virtaneva K."/>
            <person name="Barbian K."/>
            <person name="Babar A."/>
            <person name="Rosenke K."/>
        </authorList>
    </citation>
    <scope>NUCLEOTIDE SEQUENCE [LARGE SCALE GENOMIC DNA]</scope>
    <source>
        <strain evidence="9">S5(T) (JCM 30642 \VKM B-2941)</strain>
    </source>
</reference>
<dbReference type="Pfam" id="PF07690">
    <property type="entry name" value="MFS_1"/>
    <property type="match status" value="2"/>
</dbReference>
<evidence type="ECO:0000256" key="5">
    <source>
        <dbReference type="ARBA" id="ARBA00023136"/>
    </source>
</evidence>
<dbReference type="Gene3D" id="1.20.1250.20">
    <property type="entry name" value="MFS general substrate transporter like domains"/>
    <property type="match status" value="2"/>
</dbReference>
<feature type="transmembrane region" description="Helical" evidence="6">
    <location>
        <begin position="377"/>
        <end position="395"/>
    </location>
</feature>
<organism evidence="8 9">
    <name type="scientific">Cuniculiplasma divulgatum</name>
    <dbReference type="NCBI Taxonomy" id="1673428"/>
    <lineage>
        <taxon>Archaea</taxon>
        <taxon>Methanobacteriati</taxon>
        <taxon>Thermoplasmatota</taxon>
        <taxon>Thermoplasmata</taxon>
        <taxon>Thermoplasmatales</taxon>
        <taxon>Cuniculiplasmataceae</taxon>
        <taxon>Cuniculiplasma</taxon>
    </lineage>
</organism>
<sequence>MNGKDIVVASLLGFISTFEATMILVAVPVLSDYFGISHLQASLLVTIYVAIEAFLFVPFAMIFERISLKLGMIFGGALLAAGGFLIFFSSSFIEIEFFRMIQAVGASIVLPTSLAYASSIGDDASRGSAIGTNHTIVSLGYVIGLPVGGFVALLDWKVLFLVSSLLALVCLAFALRIEDIRKASSIGRRAFGPSLALSGVVLLALNIWAGIAVMAIGLIMSSRVRLPREYVKSSLSGFLHSITRNSFAAYLVFLYAYLGYNSLQYGLLILLFPLSFTFFSLAGGKASDRFGRKVVPMLAFLTMALFSFSIFINLILAEILLGIASGLATTSNTSYTMNSLGQENRIVGSALRTLQGTVAMSIGLSIGSFISIGSKDIVLILLALNVVAATLVLSYKFPMSKEVCLHIL</sequence>
<dbReference type="PROSITE" id="PS50850">
    <property type="entry name" value="MFS"/>
    <property type="match status" value="1"/>
</dbReference>
<feature type="transmembrane region" description="Helical" evidence="6">
    <location>
        <begin position="295"/>
        <end position="328"/>
    </location>
</feature>
<name>A0A1N5WGF0_9ARCH</name>
<feature type="transmembrane region" description="Helical" evidence="6">
    <location>
        <begin position="99"/>
        <end position="117"/>
    </location>
</feature>
<keyword evidence="2" id="KW-1003">Cell membrane</keyword>
<evidence type="ECO:0000256" key="4">
    <source>
        <dbReference type="ARBA" id="ARBA00022989"/>
    </source>
</evidence>
<dbReference type="InterPro" id="IPR036259">
    <property type="entry name" value="MFS_trans_sf"/>
</dbReference>
<dbReference type="RefSeq" id="WP_172399457.1">
    <property type="nucleotide sequence ID" value="NZ_LT671858.1"/>
</dbReference>
<feature type="domain" description="Major facilitator superfamily (MFS) profile" evidence="7">
    <location>
        <begin position="5"/>
        <end position="401"/>
    </location>
</feature>
<dbReference type="InterPro" id="IPR050189">
    <property type="entry name" value="MFS_Efflux_Transporters"/>
</dbReference>
<dbReference type="GeneID" id="41589053"/>
<dbReference type="InterPro" id="IPR020846">
    <property type="entry name" value="MFS_dom"/>
</dbReference>
<feature type="transmembrane region" description="Helical" evidence="6">
    <location>
        <begin position="41"/>
        <end position="63"/>
    </location>
</feature>
<dbReference type="AlphaFoldDB" id="A0A1N5WGF0"/>
<feature type="transmembrane region" description="Helical" evidence="6">
    <location>
        <begin position="158"/>
        <end position="175"/>
    </location>
</feature>
<evidence type="ECO:0000313" key="9">
    <source>
        <dbReference type="Proteomes" id="UP000195607"/>
    </source>
</evidence>
<evidence type="ECO:0000256" key="6">
    <source>
        <dbReference type="SAM" id="Phobius"/>
    </source>
</evidence>
<keyword evidence="5 6" id="KW-0472">Membrane</keyword>
<feature type="transmembrane region" description="Helical" evidence="6">
    <location>
        <begin position="238"/>
        <end position="258"/>
    </location>
</feature>
<comment type="subcellular location">
    <subcellularLocation>
        <location evidence="1">Cell membrane</location>
        <topology evidence="1">Multi-pass membrane protein</topology>
    </subcellularLocation>
</comment>
<feature type="transmembrane region" description="Helical" evidence="6">
    <location>
        <begin position="70"/>
        <end position="93"/>
    </location>
</feature>
<dbReference type="PANTHER" id="PTHR43124">
    <property type="entry name" value="PURINE EFFLUX PUMP PBUE"/>
    <property type="match status" value="1"/>
</dbReference>